<reference evidence="1 2" key="1">
    <citation type="journal article" date="2024" name="G3 (Bethesda)">
        <title>Genome assembly of Hibiscus sabdariffa L. provides insights into metabolisms of medicinal natural products.</title>
        <authorList>
            <person name="Kim T."/>
        </authorList>
    </citation>
    <scope>NUCLEOTIDE SEQUENCE [LARGE SCALE GENOMIC DNA]</scope>
    <source>
        <strain evidence="1">TK-2024</strain>
        <tissue evidence="1">Old leaves</tissue>
    </source>
</reference>
<sequence length="169" mass="18090">MDPGFVEHGDLLVKGLRLVEDFRSIAAGRGAVGRGAAGVRLACRGEALGHGWSLPRHGWVKVNADGASALNSGQAAAEGVIRDENGAWLFGALPGNTIVEDIREMLSRNWVVRISRFSRNSNKVANALAISIRDEPVGVRFFDIASLFVSKLLYEDVHGRSGFSGGYVS</sequence>
<evidence type="ECO:0000313" key="2">
    <source>
        <dbReference type="Proteomes" id="UP001396334"/>
    </source>
</evidence>
<dbReference type="PANTHER" id="PTHR47723:SF19">
    <property type="entry name" value="POLYNUCLEOTIDYL TRANSFERASE, RIBONUCLEASE H-LIKE SUPERFAMILY PROTEIN"/>
    <property type="match status" value="1"/>
</dbReference>
<dbReference type="EMBL" id="JBBPBN010000063">
    <property type="protein sequence ID" value="KAK8986635.1"/>
    <property type="molecule type" value="Genomic_DNA"/>
</dbReference>
<comment type="caution">
    <text evidence="1">The sequence shown here is derived from an EMBL/GenBank/DDBJ whole genome shotgun (WGS) entry which is preliminary data.</text>
</comment>
<organism evidence="1 2">
    <name type="scientific">Hibiscus sabdariffa</name>
    <name type="common">roselle</name>
    <dbReference type="NCBI Taxonomy" id="183260"/>
    <lineage>
        <taxon>Eukaryota</taxon>
        <taxon>Viridiplantae</taxon>
        <taxon>Streptophyta</taxon>
        <taxon>Embryophyta</taxon>
        <taxon>Tracheophyta</taxon>
        <taxon>Spermatophyta</taxon>
        <taxon>Magnoliopsida</taxon>
        <taxon>eudicotyledons</taxon>
        <taxon>Gunneridae</taxon>
        <taxon>Pentapetalae</taxon>
        <taxon>rosids</taxon>
        <taxon>malvids</taxon>
        <taxon>Malvales</taxon>
        <taxon>Malvaceae</taxon>
        <taxon>Malvoideae</taxon>
        <taxon>Hibiscus</taxon>
    </lineage>
</organism>
<evidence type="ECO:0008006" key="3">
    <source>
        <dbReference type="Google" id="ProtNLM"/>
    </source>
</evidence>
<gene>
    <name evidence="1" type="ORF">V6N11_010189</name>
</gene>
<dbReference type="InterPro" id="IPR053151">
    <property type="entry name" value="RNase_H-like"/>
</dbReference>
<evidence type="ECO:0000313" key="1">
    <source>
        <dbReference type="EMBL" id="KAK8986635.1"/>
    </source>
</evidence>
<proteinExistence type="predicted"/>
<keyword evidence="2" id="KW-1185">Reference proteome</keyword>
<name>A0ABR2PDZ4_9ROSI</name>
<protein>
    <recommendedName>
        <fullName evidence="3">RNase H type-1 domain-containing protein</fullName>
    </recommendedName>
</protein>
<dbReference type="Proteomes" id="UP001396334">
    <property type="component" value="Unassembled WGS sequence"/>
</dbReference>
<accession>A0ABR2PDZ4</accession>
<dbReference type="PANTHER" id="PTHR47723">
    <property type="entry name" value="OS05G0353850 PROTEIN"/>
    <property type="match status" value="1"/>
</dbReference>